<dbReference type="EnsemblMetazoa" id="G1370.3">
    <property type="protein sequence ID" value="G1370.3:cds"/>
    <property type="gene ID" value="G1370"/>
</dbReference>
<evidence type="ECO:0000256" key="9">
    <source>
        <dbReference type="ARBA" id="ARBA00023224"/>
    </source>
</evidence>
<evidence type="ECO:0000256" key="5">
    <source>
        <dbReference type="ARBA" id="ARBA00023040"/>
    </source>
</evidence>
<feature type="transmembrane region" description="Helical" evidence="11">
    <location>
        <begin position="54"/>
        <end position="79"/>
    </location>
</feature>
<dbReference type="GO" id="GO:0004930">
    <property type="term" value="F:G protein-coupled receptor activity"/>
    <property type="evidence" value="ECO:0007669"/>
    <property type="project" value="UniProtKB-KW"/>
</dbReference>
<organism evidence="13 14">
    <name type="scientific">Magallana gigas</name>
    <name type="common">Pacific oyster</name>
    <name type="synonym">Crassostrea gigas</name>
    <dbReference type="NCBI Taxonomy" id="29159"/>
    <lineage>
        <taxon>Eukaryota</taxon>
        <taxon>Metazoa</taxon>
        <taxon>Spiralia</taxon>
        <taxon>Lophotrochozoa</taxon>
        <taxon>Mollusca</taxon>
        <taxon>Bivalvia</taxon>
        <taxon>Autobranchia</taxon>
        <taxon>Pteriomorphia</taxon>
        <taxon>Ostreida</taxon>
        <taxon>Ostreoidea</taxon>
        <taxon>Ostreidae</taxon>
        <taxon>Magallana</taxon>
    </lineage>
</organism>
<dbReference type="InterPro" id="IPR000276">
    <property type="entry name" value="GPCR_Rhodpsn"/>
</dbReference>
<keyword evidence="3 10" id="KW-0812">Transmembrane</keyword>
<feature type="transmembrane region" description="Helical" evidence="11">
    <location>
        <begin position="141"/>
        <end position="166"/>
    </location>
</feature>
<keyword evidence="4 11" id="KW-1133">Transmembrane helix</keyword>
<dbReference type="AlphaFoldDB" id="A0A8W8IFA5"/>
<dbReference type="OrthoDB" id="6122971at2759"/>
<dbReference type="PANTHER" id="PTHR11866">
    <property type="entry name" value="G-PROTEIN COUPLED RECEPTOR FAMILY 1 MEMBER"/>
    <property type="match status" value="1"/>
</dbReference>
<dbReference type="InterPro" id="IPR017452">
    <property type="entry name" value="GPCR_Rhodpsn_7TM"/>
</dbReference>
<dbReference type="Proteomes" id="UP000005408">
    <property type="component" value="Unassembled WGS sequence"/>
</dbReference>
<feature type="transmembrane region" description="Helical" evidence="11">
    <location>
        <begin position="238"/>
        <end position="261"/>
    </location>
</feature>
<evidence type="ECO:0000313" key="13">
    <source>
        <dbReference type="EnsemblMetazoa" id="G1370.3:cds"/>
    </source>
</evidence>
<name>A0A8W8IFA5_MAGGI</name>
<dbReference type="GO" id="GO:0007204">
    <property type="term" value="P:positive regulation of cytosolic calcium ion concentration"/>
    <property type="evidence" value="ECO:0007669"/>
    <property type="project" value="TreeGrafter"/>
</dbReference>
<keyword evidence="9 10" id="KW-0807">Transducer</keyword>
<proteinExistence type="inferred from homology"/>
<feature type="transmembrane region" description="Helical" evidence="11">
    <location>
        <begin position="186"/>
        <end position="205"/>
    </location>
</feature>
<protein>
    <recommendedName>
        <fullName evidence="12">G-protein coupled receptors family 1 profile domain-containing protein</fullName>
    </recommendedName>
</protein>
<dbReference type="EnsemblMetazoa" id="G1370.1">
    <property type="protein sequence ID" value="G1370.1:cds"/>
    <property type="gene ID" value="G1370"/>
</dbReference>
<keyword evidence="14" id="KW-1185">Reference proteome</keyword>
<evidence type="ECO:0000256" key="2">
    <source>
        <dbReference type="ARBA" id="ARBA00022475"/>
    </source>
</evidence>
<evidence type="ECO:0000256" key="7">
    <source>
        <dbReference type="ARBA" id="ARBA00023170"/>
    </source>
</evidence>
<dbReference type="EnsemblMetazoa" id="G1370.4">
    <property type="protein sequence ID" value="G1370.4:cds"/>
    <property type="gene ID" value="G1370"/>
</dbReference>
<dbReference type="EnsemblMetazoa" id="G1370.2">
    <property type="protein sequence ID" value="G1370.2:cds"/>
    <property type="gene ID" value="G1370"/>
</dbReference>
<feature type="transmembrane region" description="Helical" evidence="11">
    <location>
        <begin position="273"/>
        <end position="293"/>
    </location>
</feature>
<feature type="transmembrane region" description="Helical" evidence="11">
    <location>
        <begin position="20"/>
        <end position="42"/>
    </location>
</feature>
<evidence type="ECO:0000313" key="14">
    <source>
        <dbReference type="Proteomes" id="UP000005408"/>
    </source>
</evidence>
<evidence type="ECO:0000256" key="11">
    <source>
        <dbReference type="SAM" id="Phobius"/>
    </source>
</evidence>
<evidence type="ECO:0000256" key="10">
    <source>
        <dbReference type="RuleBase" id="RU000688"/>
    </source>
</evidence>
<accession>A0A8W8IFA5</accession>
<keyword evidence="6 11" id="KW-0472">Membrane</keyword>
<dbReference type="OMA" id="CKITRII"/>
<dbReference type="PRINTS" id="PR00237">
    <property type="entry name" value="GPCRRHODOPSN"/>
</dbReference>
<dbReference type="PROSITE" id="PS50262">
    <property type="entry name" value="G_PROTEIN_RECEP_F1_2"/>
    <property type="match status" value="1"/>
</dbReference>
<dbReference type="PANTHER" id="PTHR11866:SF16">
    <property type="entry name" value="PROSTAGLANDIN E2 RECEPTOR EP4 SUBTYPE-LIKE PROTEIN"/>
    <property type="match status" value="1"/>
</dbReference>
<evidence type="ECO:0000259" key="12">
    <source>
        <dbReference type="PROSITE" id="PS50262"/>
    </source>
</evidence>
<keyword evidence="7 10" id="KW-0675">Receptor</keyword>
<evidence type="ECO:0000256" key="1">
    <source>
        <dbReference type="ARBA" id="ARBA00004651"/>
    </source>
</evidence>
<dbReference type="PRINTS" id="PR01788">
    <property type="entry name" value="PROSTANOIDR"/>
</dbReference>
<feature type="domain" description="G-protein coupled receptors family 1 profile" evidence="12">
    <location>
        <begin position="32"/>
        <end position="290"/>
    </location>
</feature>
<keyword evidence="5 10" id="KW-0297">G-protein coupled receptor</keyword>
<dbReference type="GO" id="GO:0005886">
    <property type="term" value="C:plasma membrane"/>
    <property type="evidence" value="ECO:0007669"/>
    <property type="project" value="UniProtKB-SubCell"/>
</dbReference>
<keyword evidence="2" id="KW-1003">Cell membrane</keyword>
<dbReference type="Pfam" id="PF00001">
    <property type="entry name" value="7tm_1"/>
    <property type="match status" value="1"/>
</dbReference>
<comment type="similarity">
    <text evidence="10">Belongs to the G-protein coupled receptor 1 family.</text>
</comment>
<dbReference type="Gene3D" id="1.20.1070.10">
    <property type="entry name" value="Rhodopsin 7-helix transmembrane proteins"/>
    <property type="match status" value="1"/>
</dbReference>
<dbReference type="GO" id="GO:0007189">
    <property type="term" value="P:adenylate cyclase-activating G protein-coupled receptor signaling pathway"/>
    <property type="evidence" value="ECO:0007669"/>
    <property type="project" value="TreeGrafter"/>
</dbReference>
<dbReference type="PROSITE" id="PS00237">
    <property type="entry name" value="G_PROTEIN_RECEP_F1_1"/>
    <property type="match status" value="1"/>
</dbReference>
<keyword evidence="8" id="KW-0325">Glycoprotein</keyword>
<dbReference type="InterPro" id="IPR008365">
    <property type="entry name" value="Prostanoid_rcpt"/>
</dbReference>
<sequence>MRNMTAYKLLCDEKENESAIPVYIQLALGALGNILAVIILFVGRHEHQWQSFYIFFTGLVLTDLVHNGVCYPLVLLRYISDFTWCFSVKLCNFHSFMETFSHLASGMIIGAMTLDRYLYLRAIRKQTQEYGAQRKPYLASLFAIILLASILSSFHLLGLGNSQLYYPGSWCFLDFTDSSIGNKINAGIYSVFGLCIMMAAFVIGVKTIVVTCRNSEYQALLLDHHRVTGIYDNHVRKFLVISMVTFLLLWSPLLFDILFHICGLSETNSRKELWLIRLMYLNTQINPWLYVILRRESLRRFFVLILKCKRCLCEKEEQTTGQESQDSGFYQ</sequence>
<feature type="transmembrane region" description="Helical" evidence="11">
    <location>
        <begin position="99"/>
        <end position="120"/>
    </location>
</feature>
<evidence type="ECO:0000256" key="6">
    <source>
        <dbReference type="ARBA" id="ARBA00023136"/>
    </source>
</evidence>
<evidence type="ECO:0000256" key="8">
    <source>
        <dbReference type="ARBA" id="ARBA00023180"/>
    </source>
</evidence>
<comment type="subcellular location">
    <subcellularLocation>
        <location evidence="1">Cell membrane</location>
        <topology evidence="1">Multi-pass membrane protein</topology>
    </subcellularLocation>
</comment>
<evidence type="ECO:0000256" key="3">
    <source>
        <dbReference type="ARBA" id="ARBA00022692"/>
    </source>
</evidence>
<evidence type="ECO:0000256" key="4">
    <source>
        <dbReference type="ARBA" id="ARBA00022989"/>
    </source>
</evidence>
<dbReference type="SUPFAM" id="SSF81321">
    <property type="entry name" value="Family A G protein-coupled receptor-like"/>
    <property type="match status" value="1"/>
</dbReference>
<reference evidence="13" key="1">
    <citation type="submission" date="2022-08" db="UniProtKB">
        <authorList>
            <consortium name="EnsemblMetazoa"/>
        </authorList>
    </citation>
    <scope>IDENTIFICATION</scope>
    <source>
        <strain evidence="13">05x7-T-G4-1.051#20</strain>
    </source>
</reference>